<dbReference type="AlphaFoldDB" id="A0A8H5FB48"/>
<evidence type="ECO:0000313" key="3">
    <source>
        <dbReference type="EMBL" id="KAF5330147.1"/>
    </source>
</evidence>
<evidence type="ECO:0000256" key="1">
    <source>
        <dbReference type="SAM" id="MobiDB-lite"/>
    </source>
</evidence>
<dbReference type="EMBL" id="JAACJK010000116">
    <property type="protein sequence ID" value="KAF5330147.1"/>
    <property type="molecule type" value="Genomic_DNA"/>
</dbReference>
<organism evidence="3 4">
    <name type="scientific">Ephemerocybe angulata</name>
    <dbReference type="NCBI Taxonomy" id="980116"/>
    <lineage>
        <taxon>Eukaryota</taxon>
        <taxon>Fungi</taxon>
        <taxon>Dikarya</taxon>
        <taxon>Basidiomycota</taxon>
        <taxon>Agaricomycotina</taxon>
        <taxon>Agaricomycetes</taxon>
        <taxon>Agaricomycetidae</taxon>
        <taxon>Agaricales</taxon>
        <taxon>Agaricineae</taxon>
        <taxon>Psathyrellaceae</taxon>
        <taxon>Ephemerocybe</taxon>
    </lineage>
</organism>
<feature type="domain" description="F-box" evidence="2">
    <location>
        <begin position="27"/>
        <end position="73"/>
    </location>
</feature>
<name>A0A8H5FB48_9AGAR</name>
<feature type="region of interest" description="Disordered" evidence="1">
    <location>
        <begin position="136"/>
        <end position="176"/>
    </location>
</feature>
<reference evidence="3 4" key="1">
    <citation type="journal article" date="2020" name="ISME J.">
        <title>Uncovering the hidden diversity of litter-decomposition mechanisms in mushroom-forming fungi.</title>
        <authorList>
            <person name="Floudas D."/>
            <person name="Bentzer J."/>
            <person name="Ahren D."/>
            <person name="Johansson T."/>
            <person name="Persson P."/>
            <person name="Tunlid A."/>
        </authorList>
    </citation>
    <scope>NUCLEOTIDE SEQUENCE [LARGE SCALE GENOMIC DNA]</scope>
    <source>
        <strain evidence="3 4">CBS 175.51</strain>
    </source>
</reference>
<accession>A0A8H5FB48</accession>
<keyword evidence="4" id="KW-1185">Reference proteome</keyword>
<sequence length="561" mass="62503">MASVVPSCLMSGACPLFRSTIMDGNVLRGILALPLELYLYFFQELHPPDLLSLGQTCKLIRNTVSQRHVWEAALRATCRLNQVFEPSYEPIGELSLGELQRAALEPWRRSASFATWANRDEGPAASSMQRVVRSVGGWADDDEREEDEDVGASDSDSGSSSESGAQTASDANGDLALTKDTSRTEIKLVGERCWDEMRFEEVYVVPGGRYVLGRTEKYVCLWDMGQTGQASRNSKLTKLRYASIMWNDTGSVTWLMSTPRTVNGSGFRFATCVDDLCFRVFEVGPMPDSCAIREIAKFEGGSPGLNPEDLWVQEDRMMCRFDEGLLVWDFVKSEYSAIPIRGEVEKITTNGDLVVAWEGPNTGVWTIPRLKPLEDASSTLNELLPSNFTNGVDLDTIKDDDDGAPRRQIHLPSAWYCYPLHALEYATLHQVGGKDIVERYLLNIAGGAGARRVKTLVSSSQPMDPLDSPQRKKPYRTICGGLAIMVDRLLSPKRGWRTGFIQSVGDGAPQRDAEKIEYVFKELNVVFQDFSYCPVTGRAAYIPLNPPSRDVHKISIMRLDY</sequence>
<comment type="caution">
    <text evidence="3">The sequence shown here is derived from an EMBL/GenBank/DDBJ whole genome shotgun (WGS) entry which is preliminary data.</text>
</comment>
<dbReference type="Pfam" id="PF12937">
    <property type="entry name" value="F-box-like"/>
    <property type="match status" value="1"/>
</dbReference>
<evidence type="ECO:0000313" key="4">
    <source>
        <dbReference type="Proteomes" id="UP000541558"/>
    </source>
</evidence>
<gene>
    <name evidence="3" type="ORF">D9611_010655</name>
</gene>
<dbReference type="SUPFAM" id="SSF81383">
    <property type="entry name" value="F-box domain"/>
    <property type="match status" value="1"/>
</dbReference>
<evidence type="ECO:0000259" key="2">
    <source>
        <dbReference type="PROSITE" id="PS50181"/>
    </source>
</evidence>
<dbReference type="Proteomes" id="UP000541558">
    <property type="component" value="Unassembled WGS sequence"/>
</dbReference>
<feature type="compositionally biased region" description="Low complexity" evidence="1">
    <location>
        <begin position="152"/>
        <end position="170"/>
    </location>
</feature>
<proteinExistence type="predicted"/>
<dbReference type="InterPro" id="IPR001810">
    <property type="entry name" value="F-box_dom"/>
</dbReference>
<protein>
    <recommendedName>
        <fullName evidence="2">F-box domain-containing protein</fullName>
    </recommendedName>
</protein>
<feature type="compositionally biased region" description="Acidic residues" evidence="1">
    <location>
        <begin position="139"/>
        <end position="151"/>
    </location>
</feature>
<dbReference type="PROSITE" id="PS50181">
    <property type="entry name" value="FBOX"/>
    <property type="match status" value="1"/>
</dbReference>
<dbReference type="OrthoDB" id="3145038at2759"/>
<dbReference type="InterPro" id="IPR036047">
    <property type="entry name" value="F-box-like_dom_sf"/>
</dbReference>